<proteinExistence type="predicted"/>
<name>A0A344R2Z7_SALER</name>
<accession>A0A3U9T3U3</accession>
<dbReference type="EMBL" id="AAIVAV010000017">
    <property type="protein sequence ID" value="ECI4010729.1"/>
    <property type="molecule type" value="Genomic_DNA"/>
</dbReference>
<gene>
    <name evidence="2" type="ORF">DN310_15695</name>
    <name evidence="1" type="ORF">FNI14_20835</name>
</gene>
<evidence type="ECO:0000313" key="1">
    <source>
        <dbReference type="EMBL" id="ECC1608374.1"/>
    </source>
</evidence>
<organism evidence="2">
    <name type="scientific">Salmonella enterica subsp. salamae</name>
    <dbReference type="NCBI Taxonomy" id="59202"/>
    <lineage>
        <taxon>Bacteria</taxon>
        <taxon>Pseudomonadati</taxon>
        <taxon>Pseudomonadota</taxon>
        <taxon>Gammaproteobacteria</taxon>
        <taxon>Enterobacterales</taxon>
        <taxon>Enterobacteriaceae</taxon>
        <taxon>Salmonella</taxon>
    </lineage>
</organism>
<dbReference type="AlphaFoldDB" id="A0A344R2Z7"/>
<evidence type="ECO:0000313" key="2">
    <source>
        <dbReference type="EMBL" id="ECI4010729.1"/>
    </source>
</evidence>
<sequence length="72" mass="8567">MLLLIYGVFKHLQYRSGIQLSPLCRIDKTRNNSSLSLPKRLLPERYFYYRSPLSLIKETGSAMPSDFYRFEF</sequence>
<dbReference type="Proteomes" id="UP000839598">
    <property type="component" value="Unassembled WGS sequence"/>
</dbReference>
<dbReference type="EMBL" id="AAIAJV010000029">
    <property type="protein sequence ID" value="ECC1608374.1"/>
    <property type="molecule type" value="Genomic_DNA"/>
</dbReference>
<comment type="caution">
    <text evidence="2">The sequence shown here is derived from an EMBL/GenBank/DDBJ whole genome shotgun (WGS) entry which is preliminary data.</text>
</comment>
<reference evidence="2" key="1">
    <citation type="submission" date="2018-06" db="EMBL/GenBank/DDBJ databases">
        <authorList>
            <person name="Ashton P.M."/>
            <person name="Dallman T."/>
            <person name="Nair S."/>
            <person name="De Pinna E."/>
            <person name="Peters T."/>
            <person name="Grant K."/>
        </authorList>
    </citation>
    <scope>NUCLEOTIDE SEQUENCE [LARGE SCALE GENOMIC DNA]</scope>
    <source>
        <strain evidence="2">275803</strain>
        <strain evidence="1">646013</strain>
    </source>
</reference>
<protein>
    <submittedName>
        <fullName evidence="2">Uncharacterized protein</fullName>
    </submittedName>
</protein>
<accession>A0A344R2Z7</accession>